<evidence type="ECO:0000313" key="2">
    <source>
        <dbReference type="Proteomes" id="UP001148629"/>
    </source>
</evidence>
<name>A0ACC1RSL0_9HYPO</name>
<keyword evidence="2" id="KW-1185">Reference proteome</keyword>
<accession>A0ACC1RSL0</accession>
<gene>
    <name evidence="1" type="ORF">NM208_g11893</name>
</gene>
<comment type="caution">
    <text evidence="1">The sequence shown here is derived from an EMBL/GenBank/DDBJ whole genome shotgun (WGS) entry which is preliminary data.</text>
</comment>
<dbReference type="Proteomes" id="UP001148629">
    <property type="component" value="Unassembled WGS sequence"/>
</dbReference>
<evidence type="ECO:0000313" key="1">
    <source>
        <dbReference type="EMBL" id="KAJ3524839.1"/>
    </source>
</evidence>
<dbReference type="EMBL" id="JANRMS010002009">
    <property type="protein sequence ID" value="KAJ3524839.1"/>
    <property type="molecule type" value="Genomic_DNA"/>
</dbReference>
<protein>
    <submittedName>
        <fullName evidence="1">Uncharacterized protein</fullName>
    </submittedName>
</protein>
<organism evidence="1 2">
    <name type="scientific">Fusarium decemcellulare</name>
    <dbReference type="NCBI Taxonomy" id="57161"/>
    <lineage>
        <taxon>Eukaryota</taxon>
        <taxon>Fungi</taxon>
        <taxon>Dikarya</taxon>
        <taxon>Ascomycota</taxon>
        <taxon>Pezizomycotina</taxon>
        <taxon>Sordariomycetes</taxon>
        <taxon>Hypocreomycetidae</taxon>
        <taxon>Hypocreales</taxon>
        <taxon>Nectriaceae</taxon>
        <taxon>Fusarium</taxon>
        <taxon>Fusarium decemcellulare species complex</taxon>
    </lineage>
</organism>
<sequence length="185" mass="20880">MPGQEAEYELGLRVTGHGTWMEWRMARLIADPAPMMSSLAKGEGQKKESRHSLIPFAQQESRKLKLLILPRMLYFRPLYPDKTKGPGLEGHVLDWLGGGKILKSSLEFGRHLGSNKNRWVPPRYSHLSPASNAPLPSGWRSTFTGTPEPNPSQSQKNGFRHMPEPMNKVADEEERGVSDPKGWWP</sequence>
<proteinExistence type="predicted"/>
<reference evidence="1" key="1">
    <citation type="submission" date="2022-08" db="EMBL/GenBank/DDBJ databases">
        <title>Genome Sequence of Fusarium decemcellulare.</title>
        <authorList>
            <person name="Buettner E."/>
        </authorList>
    </citation>
    <scope>NUCLEOTIDE SEQUENCE</scope>
    <source>
        <strain evidence="1">Babe19</strain>
    </source>
</reference>